<gene>
    <name evidence="3" type="ORF">PENTCL1PPCAC_29648</name>
</gene>
<dbReference type="InterPro" id="IPR018497">
    <property type="entry name" value="Peptidase_M13_C"/>
</dbReference>
<organism evidence="3 4">
    <name type="scientific">Pristionchus entomophagus</name>
    <dbReference type="NCBI Taxonomy" id="358040"/>
    <lineage>
        <taxon>Eukaryota</taxon>
        <taxon>Metazoa</taxon>
        <taxon>Ecdysozoa</taxon>
        <taxon>Nematoda</taxon>
        <taxon>Chromadorea</taxon>
        <taxon>Rhabditida</taxon>
        <taxon>Rhabditina</taxon>
        <taxon>Diplogasteromorpha</taxon>
        <taxon>Diplogasteroidea</taxon>
        <taxon>Neodiplogasteridae</taxon>
        <taxon>Pristionchus</taxon>
    </lineage>
</organism>
<keyword evidence="1" id="KW-0732">Signal</keyword>
<feature type="chain" id="PRO_5043316169" description="Peptidase M13 C-terminal domain-containing protein" evidence="1">
    <location>
        <begin position="21"/>
        <end position="549"/>
    </location>
</feature>
<dbReference type="InterPro" id="IPR024079">
    <property type="entry name" value="MetalloPept_cat_dom_sf"/>
</dbReference>
<dbReference type="EMBL" id="BTSX01000006">
    <property type="protein sequence ID" value="GMT07474.1"/>
    <property type="molecule type" value="Genomic_DNA"/>
</dbReference>
<dbReference type="PROSITE" id="PS51885">
    <property type="entry name" value="NEPRILYSIN"/>
    <property type="match status" value="1"/>
</dbReference>
<dbReference type="AlphaFoldDB" id="A0AAV5UKF4"/>
<evidence type="ECO:0000313" key="4">
    <source>
        <dbReference type="Proteomes" id="UP001432027"/>
    </source>
</evidence>
<protein>
    <recommendedName>
        <fullName evidence="2">Peptidase M13 C-terminal domain-containing protein</fullName>
    </recommendedName>
</protein>
<reference evidence="3" key="1">
    <citation type="submission" date="2023-10" db="EMBL/GenBank/DDBJ databases">
        <title>Genome assembly of Pristionchus species.</title>
        <authorList>
            <person name="Yoshida K."/>
            <person name="Sommer R.J."/>
        </authorList>
    </citation>
    <scope>NUCLEOTIDE SEQUENCE</scope>
    <source>
        <strain evidence="3">RS0144</strain>
    </source>
</reference>
<dbReference type="GO" id="GO:0016485">
    <property type="term" value="P:protein processing"/>
    <property type="evidence" value="ECO:0007669"/>
    <property type="project" value="TreeGrafter"/>
</dbReference>
<dbReference type="Pfam" id="PF01431">
    <property type="entry name" value="Peptidase_M13"/>
    <property type="match status" value="1"/>
</dbReference>
<evidence type="ECO:0000259" key="2">
    <source>
        <dbReference type="Pfam" id="PF01431"/>
    </source>
</evidence>
<dbReference type="PANTHER" id="PTHR11733:SF208">
    <property type="entry name" value="PEPTIDASE M13 C-TERMINAL DOMAIN-CONTAINING PROTEIN"/>
    <property type="match status" value="1"/>
</dbReference>
<dbReference type="InterPro" id="IPR000718">
    <property type="entry name" value="Peptidase_M13"/>
</dbReference>
<dbReference type="Proteomes" id="UP001432027">
    <property type="component" value="Unassembled WGS sequence"/>
</dbReference>
<dbReference type="SUPFAM" id="SSF55486">
    <property type="entry name" value="Metalloproteases ('zincins'), catalytic domain"/>
    <property type="match status" value="1"/>
</dbReference>
<proteinExistence type="predicted"/>
<accession>A0AAV5UKF4</accession>
<feature type="non-terminal residue" evidence="3">
    <location>
        <position position="1"/>
    </location>
</feature>
<keyword evidence="4" id="KW-1185">Reference proteome</keyword>
<dbReference type="PANTHER" id="PTHR11733">
    <property type="entry name" value="ZINC METALLOPROTEASE FAMILY M13 NEPRILYSIN-RELATED"/>
    <property type="match status" value="1"/>
</dbReference>
<dbReference type="GO" id="GO:0004222">
    <property type="term" value="F:metalloendopeptidase activity"/>
    <property type="evidence" value="ECO:0007669"/>
    <property type="project" value="InterPro"/>
</dbReference>
<dbReference type="GO" id="GO:0005886">
    <property type="term" value="C:plasma membrane"/>
    <property type="evidence" value="ECO:0007669"/>
    <property type="project" value="TreeGrafter"/>
</dbReference>
<evidence type="ECO:0000313" key="3">
    <source>
        <dbReference type="EMBL" id="GMT07474.1"/>
    </source>
</evidence>
<evidence type="ECO:0000256" key="1">
    <source>
        <dbReference type="SAM" id="SignalP"/>
    </source>
</evidence>
<feature type="domain" description="Peptidase M13 C-terminal" evidence="2">
    <location>
        <begin position="352"/>
        <end position="514"/>
    </location>
</feature>
<feature type="signal peptide" evidence="1">
    <location>
        <begin position="1"/>
        <end position="20"/>
    </location>
</feature>
<name>A0AAV5UKF4_9BILA</name>
<comment type="caution">
    <text evidence="3">The sequence shown here is derived from an EMBL/GenBank/DDBJ whole genome shotgun (WGS) entry which is preliminary data.</text>
</comment>
<sequence length="549" mass="63857">LKPTAMMLPLIFWLLPMIRADFDSYHLHTFLNNSVAPCANFYRHVCSVSMTANDTVARKSELYYEDLAKELQSRTRNNPVMNDIAEARADLNCIFDADVYSTILNERCKSDFDCYFEEYLYFFKLYNKTHENVDDSLKFYSTHGNKTNNRNINQSKKATSRMVELLYKNSDHNITKAFNESVSYYQLMNDRLFVMELLNKNATANYVGLEKINNLAKQMQEVIKRRLQETSWMKPINEFGFSILGQYLTILDELIFFTDFDCFDRNLTTMRQMNHDFTSRYFENNKRTTGCTWFDVVHSANTTDIQLEKKYSASYQEEVDYGRVGMTFMYNAFNYMDASMIAVSGPTFYPINENTTDAGNLAFAYILGHEIYHSFVTEALQNRSEEYKNEADCLAEHYNQTCQVFAESECNSGSKTFSEDGPDLEGVRAAYELLKQKYTSDQLMDYEYPDLKITRDQSYFYAVALRWCRDIANSEYREHSPENIRINGMFSQMPEFSRAFECKPDDPLYSEPDQVCYLFGPNSKGKHANVTKEDIKGSSAVIETFDQGA</sequence>
<dbReference type="Gene3D" id="3.40.390.10">
    <property type="entry name" value="Collagenase (Catalytic Domain)"/>
    <property type="match status" value="1"/>
</dbReference>